<protein>
    <submittedName>
        <fullName evidence="2">Uncharacterized protein</fullName>
    </submittedName>
</protein>
<feature type="compositionally biased region" description="Low complexity" evidence="1">
    <location>
        <begin position="170"/>
        <end position="185"/>
    </location>
</feature>
<proteinExistence type="predicted"/>
<sequence>MASQIRQQRLLSLAPTQAELPADQRLGPSGKGRVREAYDSLVRVWTICGLSEDGLARTRANGWGKDDTRSRTVECAPQSQWEGQGQFLGVEDDGVGSRTPQLRINRSRIFRRRALHSRRRILLREPGAELRVGQGKNDCQYIAMVVDQTDLNCATAHPYMRFKPYIPSVSTLTSPPSPRISSPRRAQVSSSEGTPSFQVNQPACDSETEATSSKAPSDTVPGD</sequence>
<comment type="caution">
    <text evidence="2">The sequence shown here is derived from an EMBL/GenBank/DDBJ whole genome shotgun (WGS) entry which is preliminary data.</text>
</comment>
<name>A0A409WD62_9AGAR</name>
<organism evidence="2 3">
    <name type="scientific">Gymnopilus dilepis</name>
    <dbReference type="NCBI Taxonomy" id="231916"/>
    <lineage>
        <taxon>Eukaryota</taxon>
        <taxon>Fungi</taxon>
        <taxon>Dikarya</taxon>
        <taxon>Basidiomycota</taxon>
        <taxon>Agaricomycotina</taxon>
        <taxon>Agaricomycetes</taxon>
        <taxon>Agaricomycetidae</taxon>
        <taxon>Agaricales</taxon>
        <taxon>Agaricineae</taxon>
        <taxon>Hymenogastraceae</taxon>
        <taxon>Gymnopilus</taxon>
    </lineage>
</organism>
<dbReference type="AlphaFoldDB" id="A0A409WD62"/>
<gene>
    <name evidence="2" type="ORF">CVT26_012899</name>
</gene>
<dbReference type="InParanoid" id="A0A409WD62"/>
<feature type="region of interest" description="Disordered" evidence="1">
    <location>
        <begin position="170"/>
        <end position="223"/>
    </location>
</feature>
<keyword evidence="3" id="KW-1185">Reference proteome</keyword>
<reference evidence="2 3" key="1">
    <citation type="journal article" date="2018" name="Evol. Lett.">
        <title>Horizontal gene cluster transfer increased hallucinogenic mushroom diversity.</title>
        <authorList>
            <person name="Reynolds H.T."/>
            <person name="Vijayakumar V."/>
            <person name="Gluck-Thaler E."/>
            <person name="Korotkin H.B."/>
            <person name="Matheny P.B."/>
            <person name="Slot J.C."/>
        </authorList>
    </citation>
    <scope>NUCLEOTIDE SEQUENCE [LARGE SCALE GENOMIC DNA]</scope>
    <source>
        <strain evidence="2 3">SRW20</strain>
    </source>
</reference>
<accession>A0A409WD62</accession>
<evidence type="ECO:0000313" key="2">
    <source>
        <dbReference type="EMBL" id="PPQ76462.1"/>
    </source>
</evidence>
<evidence type="ECO:0000313" key="3">
    <source>
        <dbReference type="Proteomes" id="UP000284706"/>
    </source>
</evidence>
<evidence type="ECO:0000256" key="1">
    <source>
        <dbReference type="SAM" id="MobiDB-lite"/>
    </source>
</evidence>
<dbReference type="EMBL" id="NHYE01005157">
    <property type="protein sequence ID" value="PPQ76462.1"/>
    <property type="molecule type" value="Genomic_DNA"/>
</dbReference>
<dbReference type="Proteomes" id="UP000284706">
    <property type="component" value="Unassembled WGS sequence"/>
</dbReference>
<feature type="compositionally biased region" description="Polar residues" evidence="1">
    <location>
        <begin position="187"/>
        <end position="216"/>
    </location>
</feature>